<keyword evidence="7" id="KW-0732">Signal</keyword>
<feature type="chain" id="PRO_5025647901" evidence="7">
    <location>
        <begin position="23"/>
        <end position="79"/>
    </location>
</feature>
<protein>
    <submittedName>
        <fullName evidence="8">Uncharacterized protein</fullName>
    </submittedName>
</protein>
<keyword evidence="5" id="KW-0044">Antibiotic</keyword>
<dbReference type="Pfam" id="PF08107">
    <property type="entry name" value="Antimicrobial12"/>
    <property type="match status" value="1"/>
</dbReference>
<organism evidence="8 9">
    <name type="scientific">Sphaeramia orbicularis</name>
    <name type="common">orbiculate cardinalfish</name>
    <dbReference type="NCBI Taxonomy" id="375764"/>
    <lineage>
        <taxon>Eukaryota</taxon>
        <taxon>Metazoa</taxon>
        <taxon>Chordata</taxon>
        <taxon>Craniata</taxon>
        <taxon>Vertebrata</taxon>
        <taxon>Euteleostomi</taxon>
        <taxon>Actinopterygii</taxon>
        <taxon>Neopterygii</taxon>
        <taxon>Teleostei</taxon>
        <taxon>Neoteleostei</taxon>
        <taxon>Acanthomorphata</taxon>
        <taxon>Gobiaria</taxon>
        <taxon>Kurtiformes</taxon>
        <taxon>Apogonoidei</taxon>
        <taxon>Apogonidae</taxon>
        <taxon>Apogoninae</taxon>
        <taxon>Sphaeramia</taxon>
    </lineage>
</organism>
<evidence type="ECO:0000256" key="3">
    <source>
        <dbReference type="ARBA" id="ARBA00022525"/>
    </source>
</evidence>
<accession>A0A673B3H3</accession>
<dbReference type="AlphaFoldDB" id="A0A673B3H3"/>
<keyword evidence="9" id="KW-1185">Reference proteome</keyword>
<evidence type="ECO:0000256" key="1">
    <source>
        <dbReference type="ARBA" id="ARBA00004613"/>
    </source>
</evidence>
<name>A0A673B3H3_9TELE</name>
<evidence type="ECO:0000256" key="2">
    <source>
        <dbReference type="ARBA" id="ARBA00007419"/>
    </source>
</evidence>
<keyword evidence="6" id="KW-0472">Membrane</keyword>
<comment type="subcellular location">
    <subcellularLocation>
        <location evidence="1">Secreted</location>
    </subcellularLocation>
</comment>
<dbReference type="GO" id="GO:0042742">
    <property type="term" value="P:defense response to bacterium"/>
    <property type="evidence" value="ECO:0007669"/>
    <property type="project" value="UniProtKB-KW"/>
</dbReference>
<feature type="signal peptide" evidence="7">
    <location>
        <begin position="1"/>
        <end position="22"/>
    </location>
</feature>
<reference evidence="8" key="1">
    <citation type="submission" date="2019-06" db="EMBL/GenBank/DDBJ databases">
        <authorList>
            <consortium name="Wellcome Sanger Institute Data Sharing"/>
        </authorList>
    </citation>
    <scope>NUCLEOTIDE SEQUENCE [LARGE SCALE GENOMIC DNA]</scope>
</reference>
<dbReference type="InterPro" id="IPR012515">
    <property type="entry name" value="Antimicrobial12"/>
</dbReference>
<dbReference type="Proteomes" id="UP000472271">
    <property type="component" value="Chromosome 24"/>
</dbReference>
<evidence type="ECO:0000256" key="7">
    <source>
        <dbReference type="SAM" id="SignalP"/>
    </source>
</evidence>
<keyword evidence="6" id="KW-1133">Transmembrane helix</keyword>
<evidence type="ECO:0000256" key="5">
    <source>
        <dbReference type="ARBA" id="ARBA00023022"/>
    </source>
</evidence>
<reference evidence="8" key="2">
    <citation type="submission" date="2025-08" db="UniProtKB">
        <authorList>
            <consortium name="Ensembl"/>
        </authorList>
    </citation>
    <scope>IDENTIFICATION</scope>
</reference>
<keyword evidence="6" id="KW-0812">Transmembrane</keyword>
<proteinExistence type="inferred from homology"/>
<comment type="similarity">
    <text evidence="2">Belongs to the pleurocidin family.</text>
</comment>
<dbReference type="InParanoid" id="A0A673B3H3"/>
<dbReference type="GO" id="GO:0005576">
    <property type="term" value="C:extracellular region"/>
    <property type="evidence" value="ECO:0007669"/>
    <property type="project" value="UniProtKB-SubCell"/>
</dbReference>
<keyword evidence="4" id="KW-0929">Antimicrobial</keyword>
<feature type="transmembrane region" description="Helical" evidence="6">
    <location>
        <begin position="27"/>
        <end position="46"/>
    </location>
</feature>
<sequence length="79" mass="9411">MRCAVIFLVLSLVVLMAEPGEGFFHISMFYLINYIINVEYLSIFFTQDRQYDRQIRLADEQEQLDKRGIDYNPGPKFNR</sequence>
<evidence type="ECO:0000256" key="6">
    <source>
        <dbReference type="SAM" id="Phobius"/>
    </source>
</evidence>
<evidence type="ECO:0000313" key="8">
    <source>
        <dbReference type="Ensembl" id="ENSSORP00005035217.1"/>
    </source>
</evidence>
<evidence type="ECO:0000256" key="4">
    <source>
        <dbReference type="ARBA" id="ARBA00022529"/>
    </source>
</evidence>
<reference evidence="8" key="3">
    <citation type="submission" date="2025-09" db="UniProtKB">
        <authorList>
            <consortium name="Ensembl"/>
        </authorList>
    </citation>
    <scope>IDENTIFICATION</scope>
</reference>
<keyword evidence="3" id="KW-0964">Secreted</keyword>
<dbReference type="Ensembl" id="ENSSORT00005036152.1">
    <property type="protein sequence ID" value="ENSSORP00005035217.1"/>
    <property type="gene ID" value="ENSSORG00005016623.1"/>
</dbReference>
<evidence type="ECO:0000313" key="9">
    <source>
        <dbReference type="Proteomes" id="UP000472271"/>
    </source>
</evidence>